<proteinExistence type="predicted"/>
<reference evidence="2" key="1">
    <citation type="journal article" date="2019" name="Gigascience">
        <title>De novo genome assembly of the endangered Acer yangbiense, a plant species with extremely small populations endemic to Yunnan Province, China.</title>
        <authorList>
            <person name="Yang J."/>
            <person name="Wariss H.M."/>
            <person name="Tao L."/>
            <person name="Zhang R."/>
            <person name="Yun Q."/>
            <person name="Hollingsworth P."/>
            <person name="Dao Z."/>
            <person name="Luo G."/>
            <person name="Guo H."/>
            <person name="Ma Y."/>
            <person name="Sun W."/>
        </authorList>
    </citation>
    <scope>NUCLEOTIDE SEQUENCE [LARGE SCALE GENOMIC DNA]</scope>
    <source>
        <strain evidence="2">cv. br00</strain>
    </source>
</reference>
<gene>
    <name evidence="1" type="ORF">DKX38_007027</name>
</gene>
<accession>A0A5N5MMF1</accession>
<dbReference type="Proteomes" id="UP000326939">
    <property type="component" value="Chromosome 5"/>
</dbReference>
<dbReference type="AlphaFoldDB" id="A0A5N5MMF1"/>
<comment type="caution">
    <text evidence="1">The sequence shown here is derived from an EMBL/GenBank/DDBJ whole genome shotgun (WGS) entry which is preliminary data.</text>
</comment>
<keyword evidence="2" id="KW-1185">Reference proteome</keyword>
<sequence>MANTNGALSKTHAQSHDLKLKLSRVYRLYFTLVLSFPYHSTFTASVTCQLNMHLTSLVQRSVKLMAGVDVKASGIEKFDGTDFGYWKMQIEDYLYGKKLHLPLLGTKPDNITAAD</sequence>
<protein>
    <submittedName>
        <fullName evidence="1">Uncharacterized protein</fullName>
    </submittedName>
</protein>
<evidence type="ECO:0000313" key="1">
    <source>
        <dbReference type="EMBL" id="KAB5556118.1"/>
    </source>
</evidence>
<organism evidence="1 2">
    <name type="scientific">Salix brachista</name>
    <dbReference type="NCBI Taxonomy" id="2182728"/>
    <lineage>
        <taxon>Eukaryota</taxon>
        <taxon>Viridiplantae</taxon>
        <taxon>Streptophyta</taxon>
        <taxon>Embryophyta</taxon>
        <taxon>Tracheophyta</taxon>
        <taxon>Spermatophyta</taxon>
        <taxon>Magnoliopsida</taxon>
        <taxon>eudicotyledons</taxon>
        <taxon>Gunneridae</taxon>
        <taxon>Pentapetalae</taxon>
        <taxon>rosids</taxon>
        <taxon>fabids</taxon>
        <taxon>Malpighiales</taxon>
        <taxon>Salicaceae</taxon>
        <taxon>Saliceae</taxon>
        <taxon>Salix</taxon>
    </lineage>
</organism>
<name>A0A5N5MMF1_9ROSI</name>
<dbReference type="EMBL" id="VDCV01000005">
    <property type="protein sequence ID" value="KAB5556118.1"/>
    <property type="molecule type" value="Genomic_DNA"/>
</dbReference>
<evidence type="ECO:0000313" key="2">
    <source>
        <dbReference type="Proteomes" id="UP000326939"/>
    </source>
</evidence>